<dbReference type="GO" id="GO:0046983">
    <property type="term" value="F:protein dimerization activity"/>
    <property type="evidence" value="ECO:0007669"/>
    <property type="project" value="InterPro"/>
</dbReference>
<comment type="subcellular location">
    <subcellularLocation>
        <location evidence="1">Nucleus</location>
    </subcellularLocation>
</comment>
<reference evidence="7" key="1">
    <citation type="submission" date="2022-01" db="EMBL/GenBank/DDBJ databases">
        <title>Genome Sequence Resource for Two Populations of Ditylenchus destructor, the Migratory Endoparasitic Phytonematode.</title>
        <authorList>
            <person name="Zhang H."/>
            <person name="Lin R."/>
            <person name="Xie B."/>
        </authorList>
    </citation>
    <scope>NUCLEOTIDE SEQUENCE</scope>
    <source>
        <strain evidence="7">BazhouSP</strain>
    </source>
</reference>
<dbReference type="SUPFAM" id="SSF53098">
    <property type="entry name" value="Ribonuclease H-like"/>
    <property type="match status" value="1"/>
</dbReference>
<dbReference type="Proteomes" id="UP001201812">
    <property type="component" value="Unassembled WGS sequence"/>
</dbReference>
<keyword evidence="3" id="KW-0863">Zinc-finger</keyword>
<evidence type="ECO:0000256" key="2">
    <source>
        <dbReference type="ARBA" id="ARBA00022723"/>
    </source>
</evidence>
<evidence type="ECO:0000313" key="7">
    <source>
        <dbReference type="EMBL" id="KAI1700585.1"/>
    </source>
</evidence>
<keyword evidence="4" id="KW-0862">Zinc</keyword>
<keyword evidence="8" id="KW-1185">Reference proteome</keyword>
<dbReference type="InterPro" id="IPR008906">
    <property type="entry name" value="HATC_C_dom"/>
</dbReference>
<dbReference type="Pfam" id="PF05699">
    <property type="entry name" value="Dimer_Tnp_hAT"/>
    <property type="match status" value="1"/>
</dbReference>
<proteinExistence type="predicted"/>
<evidence type="ECO:0000256" key="5">
    <source>
        <dbReference type="ARBA" id="ARBA00023242"/>
    </source>
</evidence>
<dbReference type="EMBL" id="JAKKPZ010000140">
    <property type="protein sequence ID" value="KAI1700585.1"/>
    <property type="molecule type" value="Genomic_DNA"/>
</dbReference>
<name>A0AAD4QZS5_9BILA</name>
<dbReference type="PANTHER" id="PTHR46481:SF10">
    <property type="entry name" value="ZINC FINGER BED DOMAIN-CONTAINING PROTEIN 39"/>
    <property type="match status" value="1"/>
</dbReference>
<feature type="domain" description="HAT C-terminal dimerisation" evidence="6">
    <location>
        <begin position="502"/>
        <end position="573"/>
    </location>
</feature>
<accession>A0AAD4QZS5</accession>
<evidence type="ECO:0000256" key="4">
    <source>
        <dbReference type="ARBA" id="ARBA00022833"/>
    </source>
</evidence>
<dbReference type="PANTHER" id="PTHR46481">
    <property type="entry name" value="ZINC FINGER BED DOMAIN-CONTAINING PROTEIN 4"/>
    <property type="match status" value="1"/>
</dbReference>
<evidence type="ECO:0000313" key="8">
    <source>
        <dbReference type="Proteomes" id="UP001201812"/>
    </source>
</evidence>
<keyword evidence="5" id="KW-0539">Nucleus</keyword>
<organism evidence="7 8">
    <name type="scientific">Ditylenchus destructor</name>
    <dbReference type="NCBI Taxonomy" id="166010"/>
    <lineage>
        <taxon>Eukaryota</taxon>
        <taxon>Metazoa</taxon>
        <taxon>Ecdysozoa</taxon>
        <taxon>Nematoda</taxon>
        <taxon>Chromadorea</taxon>
        <taxon>Rhabditida</taxon>
        <taxon>Tylenchina</taxon>
        <taxon>Tylenchomorpha</taxon>
        <taxon>Sphaerularioidea</taxon>
        <taxon>Anguinidae</taxon>
        <taxon>Anguininae</taxon>
        <taxon>Ditylenchus</taxon>
    </lineage>
</organism>
<gene>
    <name evidence="7" type="ORF">DdX_16615</name>
</gene>
<evidence type="ECO:0000256" key="1">
    <source>
        <dbReference type="ARBA" id="ARBA00004123"/>
    </source>
</evidence>
<dbReference type="GO" id="GO:0005634">
    <property type="term" value="C:nucleus"/>
    <property type="evidence" value="ECO:0007669"/>
    <property type="project" value="UniProtKB-SubCell"/>
</dbReference>
<comment type="caution">
    <text evidence="7">The sequence shown here is derived from an EMBL/GenBank/DDBJ whole genome shotgun (WGS) entry which is preliminary data.</text>
</comment>
<dbReference type="GO" id="GO:0008270">
    <property type="term" value="F:zinc ion binding"/>
    <property type="evidence" value="ECO:0007669"/>
    <property type="project" value="UniProtKB-KW"/>
</dbReference>
<protein>
    <submittedName>
        <fullName evidence="7">Zinc finger BED domain-containing protein 4</fullName>
    </submittedName>
</protein>
<evidence type="ECO:0000256" key="3">
    <source>
        <dbReference type="ARBA" id="ARBA00022771"/>
    </source>
</evidence>
<dbReference type="InterPro" id="IPR052035">
    <property type="entry name" value="ZnF_BED_domain_contain"/>
</dbReference>
<dbReference type="AlphaFoldDB" id="A0AAD4QZS5"/>
<dbReference type="InterPro" id="IPR012337">
    <property type="entry name" value="RNaseH-like_sf"/>
</dbReference>
<evidence type="ECO:0000259" key="6">
    <source>
        <dbReference type="Pfam" id="PF05699"/>
    </source>
</evidence>
<sequence length="582" mass="66764">MAPKNVTANIWRIGLYTKKPDEEIAICTVCCDDGIKCEFSVKDGTTSTLIKHLKTKHPDSVFFTRYTEMVVPRKNEQITQHFQPNDASVGSLEKRIVNFVACNLTSFKCINDPTLHALIKFGNTGADIKDESHYRKNALPQIYHVVKQKIISMIKEFEYVSFTTDAWSGPGYSYLSLTITGISKEWKRVSLPFAVSHFPGSHTSANIKKCFQTNEFFHADCGSHLLNLVVRDSLKPEPISELLKKCRAIVGHFKHSNAAMDHLKDLQIESDLPSHMLLQDMPVRWNCAYYMADRLLEQKFAVQHYAVSKQRLDMSLSDNDWEKLSQLRNLLSYAEELSKLFCDNPISVQCGFASLTISGIEKLNFSDRDVMEVKQSILTGLQTKFGNLNLERIHGVAHFLDPRFKDMKSGSSQDVFRKQIFEWLKEELLKSGMVVDQEVEIVHSPVTKRPNYGLLADFDDEMGCDINVPSTSACDPTSDLWKEIVDYASKPRQTLQMQDPSDSNKSKACDPMVWWKNNSNNYPHLSKFAKRYLTPDCTTRMSEGLFSTARNVFTYQRMRLKPRKAQMIIFLNRILPFIDYRY</sequence>
<keyword evidence="2" id="KW-0479">Metal-binding</keyword>